<dbReference type="EMBL" id="CP090164">
    <property type="protein sequence ID" value="UJO14251.1"/>
    <property type="molecule type" value="Genomic_DNA"/>
</dbReference>
<keyword evidence="9" id="KW-1185">Reference proteome</keyword>
<keyword evidence="4 7" id="KW-1133">Transmembrane helix</keyword>
<feature type="transmembrane region" description="Helical" evidence="7">
    <location>
        <begin position="167"/>
        <end position="191"/>
    </location>
</feature>
<dbReference type="PANTHER" id="PTHR45649:SF4">
    <property type="entry name" value="TRANSPORTER, PUTATIVE (EUROFUNG)-RELATED"/>
    <property type="match status" value="1"/>
</dbReference>
<dbReference type="OMA" id="RWQGTLF"/>
<evidence type="ECO:0000256" key="3">
    <source>
        <dbReference type="ARBA" id="ARBA00022692"/>
    </source>
</evidence>
<dbReference type="AlphaFoldDB" id="A0A9Q8P5T6"/>
<comment type="subcellular location">
    <subcellularLocation>
        <location evidence="1">Membrane</location>
        <topology evidence="1">Multi-pass membrane protein</topology>
    </subcellularLocation>
</comment>
<accession>A0A9Q8P5T6</accession>
<reference evidence="8" key="1">
    <citation type="submission" date="2021-12" db="EMBL/GenBank/DDBJ databases">
        <authorList>
            <person name="Zaccaron A."/>
            <person name="Stergiopoulos I."/>
        </authorList>
    </citation>
    <scope>NUCLEOTIDE SEQUENCE</scope>
    <source>
        <strain evidence="8">Race5_Kim</strain>
    </source>
</reference>
<evidence type="ECO:0000256" key="6">
    <source>
        <dbReference type="SAM" id="MobiDB-lite"/>
    </source>
</evidence>
<reference evidence="8" key="2">
    <citation type="journal article" date="2022" name="Microb. Genom.">
        <title>A chromosome-scale genome assembly of the tomato pathogen Cladosporium fulvum reveals a compartmentalized genome architecture and the presence of a dispensable chromosome.</title>
        <authorList>
            <person name="Zaccaron A.Z."/>
            <person name="Chen L.H."/>
            <person name="Samaras A."/>
            <person name="Stergiopoulos I."/>
        </authorList>
    </citation>
    <scope>NUCLEOTIDE SEQUENCE</scope>
    <source>
        <strain evidence="8">Race5_Kim</strain>
    </source>
</reference>
<evidence type="ECO:0000256" key="5">
    <source>
        <dbReference type="ARBA" id="ARBA00023136"/>
    </source>
</evidence>
<name>A0A9Q8P5T6_PASFU</name>
<sequence length="564" mass="62217">MASSSSSSPTAGAPVDTAAKTTHISTGSRNLTDFDRIEDGECHDDDYHGHLKTERKPSRQEDKDFTQFDRKDMKRMGKKQELRRNFRPLSTIAFTVILQGTWEVLLAASYQGMYSGGLAGLLWSYVWTFSGFSLVVVSLAEMASMAPTSGGQYHWVSEFAPPKYQKLLSYFTGWMSTLSWQAGTASGPFLVGTLIQSMATINNPGYSGTNWQGTLCVWAITLIVLVANVYGGNMMPVFQNLMLILHVFGFLTIIVCLWVLAPRNSGQVVFTQFYNGGNWSSIGLALMVGQISAVYACICSDAAAHMSEEIKDAGVTVPRAMIGSYLMNGGLGVVFLISFLFSVVDLDGALNDETGYPFLYVFRNAFSLPAVNALSSIVIVLIFAGTLSYNLSTSRQTWSFARDEGLPFSKWIAHVDPKLEVPANAVIVTCIVTFLLSLINFGSDVAFNAIISLNLVSLMITYMVSIACVLYRRVYQPELLPKARWSLGRWGVAINTGGLAYSTFAFFWCFWPNVYQPSLVDFNWSVLMFVVVAVIAAVDWVVRARKVYKGPVVLVEGWRDGRTE</sequence>
<dbReference type="InterPro" id="IPR002293">
    <property type="entry name" value="AA/rel_permease1"/>
</dbReference>
<dbReference type="Proteomes" id="UP000756132">
    <property type="component" value="Chromosome 2"/>
</dbReference>
<feature type="transmembrane region" description="Helical" evidence="7">
    <location>
        <begin position="421"/>
        <end position="439"/>
    </location>
</feature>
<evidence type="ECO:0008006" key="10">
    <source>
        <dbReference type="Google" id="ProtNLM"/>
    </source>
</evidence>
<feature type="transmembrane region" description="Helical" evidence="7">
    <location>
        <begin position="366"/>
        <end position="389"/>
    </location>
</feature>
<evidence type="ECO:0000256" key="4">
    <source>
        <dbReference type="ARBA" id="ARBA00022989"/>
    </source>
</evidence>
<feature type="transmembrane region" description="Helical" evidence="7">
    <location>
        <begin position="281"/>
        <end position="304"/>
    </location>
</feature>
<keyword evidence="3 7" id="KW-0812">Transmembrane</keyword>
<evidence type="ECO:0000256" key="7">
    <source>
        <dbReference type="SAM" id="Phobius"/>
    </source>
</evidence>
<dbReference type="GO" id="GO:0016020">
    <property type="term" value="C:membrane"/>
    <property type="evidence" value="ECO:0007669"/>
    <property type="project" value="UniProtKB-SubCell"/>
</dbReference>
<keyword evidence="2" id="KW-0813">Transport</keyword>
<evidence type="ECO:0000256" key="1">
    <source>
        <dbReference type="ARBA" id="ARBA00004141"/>
    </source>
</evidence>
<evidence type="ECO:0000313" key="8">
    <source>
        <dbReference type="EMBL" id="UJO14251.1"/>
    </source>
</evidence>
<dbReference type="GO" id="GO:0022857">
    <property type="term" value="F:transmembrane transporter activity"/>
    <property type="evidence" value="ECO:0007669"/>
    <property type="project" value="InterPro"/>
</dbReference>
<feature type="transmembrane region" description="Helical" evidence="7">
    <location>
        <begin position="445"/>
        <end position="471"/>
    </location>
</feature>
<feature type="transmembrane region" description="Helical" evidence="7">
    <location>
        <begin position="325"/>
        <end position="346"/>
    </location>
</feature>
<feature type="transmembrane region" description="Helical" evidence="7">
    <location>
        <begin position="243"/>
        <end position="261"/>
    </location>
</feature>
<dbReference type="RefSeq" id="XP_047758617.1">
    <property type="nucleotide sequence ID" value="XM_047902380.1"/>
</dbReference>
<gene>
    <name evidence="8" type="ORF">CLAFUR5_03232</name>
</gene>
<dbReference type="PANTHER" id="PTHR45649">
    <property type="entry name" value="AMINO-ACID PERMEASE BAT1"/>
    <property type="match status" value="1"/>
</dbReference>
<feature type="transmembrane region" description="Helical" evidence="7">
    <location>
        <begin position="122"/>
        <end position="146"/>
    </location>
</feature>
<organism evidence="8 9">
    <name type="scientific">Passalora fulva</name>
    <name type="common">Tomato leaf mold</name>
    <name type="synonym">Cladosporium fulvum</name>
    <dbReference type="NCBI Taxonomy" id="5499"/>
    <lineage>
        <taxon>Eukaryota</taxon>
        <taxon>Fungi</taxon>
        <taxon>Dikarya</taxon>
        <taxon>Ascomycota</taxon>
        <taxon>Pezizomycotina</taxon>
        <taxon>Dothideomycetes</taxon>
        <taxon>Dothideomycetidae</taxon>
        <taxon>Mycosphaerellales</taxon>
        <taxon>Mycosphaerellaceae</taxon>
        <taxon>Fulvia</taxon>
    </lineage>
</organism>
<protein>
    <recommendedName>
        <fullName evidence="10">Amino acid transporter</fullName>
    </recommendedName>
</protein>
<feature type="transmembrane region" description="Helical" evidence="7">
    <location>
        <begin position="522"/>
        <end position="542"/>
    </location>
</feature>
<evidence type="ECO:0000256" key="2">
    <source>
        <dbReference type="ARBA" id="ARBA00022448"/>
    </source>
</evidence>
<dbReference type="OrthoDB" id="3257095at2759"/>
<dbReference type="PIRSF" id="PIRSF006060">
    <property type="entry name" value="AA_transporter"/>
    <property type="match status" value="1"/>
</dbReference>
<keyword evidence="5 7" id="KW-0472">Membrane</keyword>
<dbReference type="Pfam" id="PF13520">
    <property type="entry name" value="AA_permease_2"/>
    <property type="match status" value="1"/>
</dbReference>
<feature type="transmembrane region" description="Helical" evidence="7">
    <location>
        <begin position="211"/>
        <end position="231"/>
    </location>
</feature>
<feature type="transmembrane region" description="Helical" evidence="7">
    <location>
        <begin position="492"/>
        <end position="510"/>
    </location>
</feature>
<evidence type="ECO:0000313" key="9">
    <source>
        <dbReference type="Proteomes" id="UP000756132"/>
    </source>
</evidence>
<feature type="transmembrane region" description="Helical" evidence="7">
    <location>
        <begin position="89"/>
        <end position="110"/>
    </location>
</feature>
<dbReference type="GeneID" id="71983110"/>
<proteinExistence type="predicted"/>
<dbReference type="KEGG" id="ffu:CLAFUR5_03232"/>
<feature type="region of interest" description="Disordered" evidence="6">
    <location>
        <begin position="1"/>
        <end position="24"/>
    </location>
</feature>
<dbReference type="Gene3D" id="1.20.1740.10">
    <property type="entry name" value="Amino acid/polyamine transporter I"/>
    <property type="match status" value="1"/>
</dbReference>